<proteinExistence type="predicted"/>
<evidence type="ECO:0000313" key="1">
    <source>
        <dbReference type="EMBL" id="RLN48805.1"/>
    </source>
</evidence>
<dbReference type="EMBL" id="MBAD02002253">
    <property type="protein sequence ID" value="RLN48805.1"/>
    <property type="molecule type" value="Genomic_DNA"/>
</dbReference>
<evidence type="ECO:0000313" key="4">
    <source>
        <dbReference type="Proteomes" id="UP000284657"/>
    </source>
</evidence>
<gene>
    <name evidence="1" type="ORF">BBJ29_004562</name>
    <name evidence="2" type="ORF">BBP00_00006982</name>
</gene>
<sequence>MKGSNGDKVVDDEHEDQLFPAIETSTCYVIEDWIRDIYSFCEDDSSFSLLCNHNQDCQDGFSLVGYLGKYTFNSIGSPLQINVATMERQSESV</sequence>
<accession>A0A3F2RJF0</accession>
<name>A0A3F2RJF0_9STRA</name>
<organism evidence="2 3">
    <name type="scientific">Phytophthora kernoviae</name>
    <dbReference type="NCBI Taxonomy" id="325452"/>
    <lineage>
        <taxon>Eukaryota</taxon>
        <taxon>Sar</taxon>
        <taxon>Stramenopiles</taxon>
        <taxon>Oomycota</taxon>
        <taxon>Peronosporomycetes</taxon>
        <taxon>Peronosporales</taxon>
        <taxon>Peronosporaceae</taxon>
        <taxon>Phytophthora</taxon>
    </lineage>
</organism>
<evidence type="ECO:0000313" key="3">
    <source>
        <dbReference type="Proteomes" id="UP000277300"/>
    </source>
</evidence>
<reference evidence="3 4" key="1">
    <citation type="submission" date="2018-07" db="EMBL/GenBank/DDBJ databases">
        <title>Genome sequencing of oomycete isolates from Chile give support for New Zealand origin for Phytophthora kernoviae and make available the first Nothophytophthora sp. genome.</title>
        <authorList>
            <person name="Studholme D.J."/>
            <person name="Sanfuentes E."/>
            <person name="Panda P."/>
            <person name="Hill R."/>
            <person name="Sambles C."/>
            <person name="Grant M."/>
            <person name="Williams N.M."/>
            <person name="Mcdougal R.L."/>
        </authorList>
    </citation>
    <scope>NUCLEOTIDE SEQUENCE [LARGE SCALE GENOMIC DNA]</scope>
    <source>
        <strain evidence="2">Chile6</strain>
        <strain evidence="1">Chile7</strain>
    </source>
</reference>
<evidence type="ECO:0000313" key="2">
    <source>
        <dbReference type="EMBL" id="RLN58477.1"/>
    </source>
</evidence>
<comment type="caution">
    <text evidence="2">The sequence shown here is derived from an EMBL/GenBank/DDBJ whole genome shotgun (WGS) entry which is preliminary data.</text>
</comment>
<dbReference type="EMBL" id="MBDO02000260">
    <property type="protein sequence ID" value="RLN58477.1"/>
    <property type="molecule type" value="Genomic_DNA"/>
</dbReference>
<protein>
    <submittedName>
        <fullName evidence="2">Uncharacterized protein</fullName>
    </submittedName>
</protein>
<dbReference type="OrthoDB" id="6510177at2759"/>
<dbReference type="AlphaFoldDB" id="A0A3F2RJF0"/>
<dbReference type="Proteomes" id="UP000277300">
    <property type="component" value="Unassembled WGS sequence"/>
</dbReference>
<dbReference type="Proteomes" id="UP000284657">
    <property type="component" value="Unassembled WGS sequence"/>
</dbReference>